<sequence>MYETQWESLASITLKNQDSVEGTRCLCSRSFIRYREDKVIQCLVGSQNKFLSRNEDQQTLTRKNRSKSDTQHNLVDPYCSTSYANDFATDVHDSLPVSSEGNISQASESGADLTDSVKLDINVEWQKFWSINGEKLIWQSWITKYSAFISPEYLNSDTSLPNIHNNTNPELKNNQASKFAFETTEFTTYQKETAKYLERELSGNEEVSNDISEGWNPLSPLSIDCGTETEQLLAPHGGASAGSYTSSSIRTVDSMTNVTRMTVSSIDFNKSPSDSLSSVSSVDSSLSLTSSGKTDEDNENEWNTEWKKHYEEQYLLQYNKFVAEKESNHELASSVRSLRISNESNLFLGNQHLILESSEAVAVDNTTDSYFIKDDIADLKMTEEESNSSEISEKEEEMDEETKQRLALGLPLSFGKKVGKRRILTKVKKSVENEDFNSKRNKLKAAFSLVRVEYSEKEGEVIVGDVDYKLKDIRLQNSMLKFHSKRAHSFSVLTDDSSEENPPCVASDCLDDKNSSDEDVTTTESVPTNTNEEKSEIPRASRRKRRKKIQYPAEIKENPKLKKFWHRRLSLFSRFDEGIKLDEGRVQHHLCFCGVYFRTYFLARHVQFIDAVLKIGSIVGEQDYIVSKYNKVAENSFGENGSPCLTPLIIGNFS</sequence>
<dbReference type="EMBL" id="JARQZJ010000066">
    <property type="protein sequence ID" value="KAK9880755.1"/>
    <property type="molecule type" value="Genomic_DNA"/>
</dbReference>
<feature type="region of interest" description="Disordered" evidence="1">
    <location>
        <begin position="493"/>
        <end position="551"/>
    </location>
</feature>
<gene>
    <name evidence="2" type="ORF">WA026_013077</name>
</gene>
<evidence type="ECO:0000256" key="1">
    <source>
        <dbReference type="SAM" id="MobiDB-lite"/>
    </source>
</evidence>
<feature type="compositionally biased region" description="Low complexity" evidence="1">
    <location>
        <begin position="271"/>
        <end position="291"/>
    </location>
</feature>
<feature type="region of interest" description="Disordered" evidence="1">
    <location>
        <begin position="269"/>
        <end position="301"/>
    </location>
</feature>
<evidence type="ECO:0000313" key="2">
    <source>
        <dbReference type="EMBL" id="KAK9880755.1"/>
    </source>
</evidence>
<reference evidence="2 3" key="1">
    <citation type="submission" date="2023-03" db="EMBL/GenBank/DDBJ databases">
        <title>Genome insight into feeding habits of ladybird beetles.</title>
        <authorList>
            <person name="Li H.-S."/>
            <person name="Huang Y.-H."/>
            <person name="Pang H."/>
        </authorList>
    </citation>
    <scope>NUCLEOTIDE SEQUENCE [LARGE SCALE GENOMIC DNA]</scope>
    <source>
        <strain evidence="2">SYSU_2023b</strain>
        <tissue evidence="2">Whole body</tissue>
    </source>
</reference>
<proteinExistence type="predicted"/>
<comment type="caution">
    <text evidence="2">The sequence shown here is derived from an EMBL/GenBank/DDBJ whole genome shotgun (WGS) entry which is preliminary data.</text>
</comment>
<name>A0AAW1UI42_9CUCU</name>
<protein>
    <submittedName>
        <fullName evidence="2">Uncharacterized protein</fullName>
    </submittedName>
</protein>
<accession>A0AAW1UI42</accession>
<dbReference type="AlphaFoldDB" id="A0AAW1UI42"/>
<evidence type="ECO:0000313" key="3">
    <source>
        <dbReference type="Proteomes" id="UP001431783"/>
    </source>
</evidence>
<organism evidence="2 3">
    <name type="scientific">Henosepilachna vigintioctopunctata</name>
    <dbReference type="NCBI Taxonomy" id="420089"/>
    <lineage>
        <taxon>Eukaryota</taxon>
        <taxon>Metazoa</taxon>
        <taxon>Ecdysozoa</taxon>
        <taxon>Arthropoda</taxon>
        <taxon>Hexapoda</taxon>
        <taxon>Insecta</taxon>
        <taxon>Pterygota</taxon>
        <taxon>Neoptera</taxon>
        <taxon>Endopterygota</taxon>
        <taxon>Coleoptera</taxon>
        <taxon>Polyphaga</taxon>
        <taxon>Cucujiformia</taxon>
        <taxon>Coccinelloidea</taxon>
        <taxon>Coccinellidae</taxon>
        <taxon>Epilachninae</taxon>
        <taxon>Epilachnini</taxon>
        <taxon>Henosepilachna</taxon>
    </lineage>
</organism>
<feature type="compositionally biased region" description="Basic residues" evidence="1">
    <location>
        <begin position="540"/>
        <end position="549"/>
    </location>
</feature>
<dbReference type="Proteomes" id="UP001431783">
    <property type="component" value="Unassembled WGS sequence"/>
</dbReference>
<keyword evidence="3" id="KW-1185">Reference proteome</keyword>